<accession>G8TUS6</accession>
<evidence type="ECO:0000313" key="7">
    <source>
        <dbReference type="EMBL" id="AEW05800.1"/>
    </source>
</evidence>
<dbReference type="Pfam" id="PF01979">
    <property type="entry name" value="Amidohydro_1"/>
    <property type="match status" value="1"/>
</dbReference>
<dbReference type="FunFam" id="3.20.20.140:FF:000037">
    <property type="entry name" value="Dihydropyrimidinase"/>
    <property type="match status" value="1"/>
</dbReference>
<comment type="cofactor">
    <cofactor evidence="1">
        <name>Zn(2+)</name>
        <dbReference type="ChEBI" id="CHEBI:29105"/>
    </cofactor>
</comment>
<protein>
    <submittedName>
        <fullName evidence="7">Dihydropyrimidinase</fullName>
        <ecNumber evidence="7">3.5.2.2</ecNumber>
    </submittedName>
</protein>
<organism evidence="7 8">
    <name type="scientific">Sulfobacillus acidophilus (strain ATCC 700253 / DSM 10332 / NAL)</name>
    <dbReference type="NCBI Taxonomy" id="679936"/>
    <lineage>
        <taxon>Bacteria</taxon>
        <taxon>Bacillati</taxon>
        <taxon>Bacillota</taxon>
        <taxon>Clostridia</taxon>
        <taxon>Eubacteriales</taxon>
        <taxon>Clostridiales Family XVII. Incertae Sedis</taxon>
        <taxon>Sulfobacillus</taxon>
    </lineage>
</organism>
<dbReference type="PANTHER" id="PTHR11647">
    <property type="entry name" value="HYDRANTOINASE/DIHYDROPYRIMIDINASE FAMILY MEMBER"/>
    <property type="match status" value="1"/>
</dbReference>
<reference evidence="7 8" key="2">
    <citation type="journal article" date="2012" name="Stand. Genomic Sci.">
        <title>Complete genome sequence of the moderately thermophilic mineral-sulfide-oxidizing firmicute Sulfobacillus acidophilus type strain (NAL(T)).</title>
        <authorList>
            <person name="Anderson I."/>
            <person name="Chertkov O."/>
            <person name="Chen A."/>
            <person name="Saunders E."/>
            <person name="Lapidus A."/>
            <person name="Nolan M."/>
            <person name="Lucas S."/>
            <person name="Hammon N."/>
            <person name="Deshpande S."/>
            <person name="Cheng J.F."/>
            <person name="Han C."/>
            <person name="Tapia R."/>
            <person name="Goodwin L.A."/>
            <person name="Pitluck S."/>
            <person name="Liolios K."/>
            <person name="Pagani I."/>
            <person name="Ivanova N."/>
            <person name="Mikhailova N."/>
            <person name="Pati A."/>
            <person name="Palaniappan K."/>
            <person name="Land M."/>
            <person name="Pan C."/>
            <person name="Rohde M."/>
            <person name="Pukall R."/>
            <person name="Goker M."/>
            <person name="Detter J.C."/>
            <person name="Woyke T."/>
            <person name="Bristow J."/>
            <person name="Eisen J.A."/>
            <person name="Markowitz V."/>
            <person name="Hugenholtz P."/>
            <person name="Kyrpides N.C."/>
            <person name="Klenk H.P."/>
            <person name="Mavromatis K."/>
        </authorList>
    </citation>
    <scope>NUCLEOTIDE SEQUENCE [LARGE SCALE GENOMIC DNA]</scope>
    <source>
        <strain evidence="8">ATCC 700253 / DSM 10332 / NAL</strain>
    </source>
</reference>
<dbReference type="PANTHER" id="PTHR11647:SF1">
    <property type="entry name" value="COLLAPSIN RESPONSE MEDIATOR PROTEIN"/>
    <property type="match status" value="1"/>
</dbReference>
<dbReference type="EMBL" id="CP003179">
    <property type="protein sequence ID" value="AEW05800.1"/>
    <property type="molecule type" value="Genomic_DNA"/>
</dbReference>
<feature type="domain" description="Amidohydrolase-related" evidence="6">
    <location>
        <begin position="53"/>
        <end position="438"/>
    </location>
</feature>
<feature type="modified residue" description="N6-carboxylysine" evidence="5">
    <location>
        <position position="152"/>
    </location>
</feature>
<evidence type="ECO:0000256" key="4">
    <source>
        <dbReference type="ARBA" id="ARBA00022801"/>
    </source>
</evidence>
<dbReference type="AlphaFoldDB" id="G8TUS6"/>
<evidence type="ECO:0000256" key="1">
    <source>
        <dbReference type="ARBA" id="ARBA00001947"/>
    </source>
</evidence>
<dbReference type="HOGENOM" id="CLU_015572_2_0_9"/>
<dbReference type="STRING" id="679936.Sulac_2332"/>
<dbReference type="Gene3D" id="2.30.40.10">
    <property type="entry name" value="Urease, subunit C, domain 1"/>
    <property type="match status" value="1"/>
</dbReference>
<comment type="similarity">
    <text evidence="2">Belongs to the metallo-dependent hydrolases superfamily. Hydantoinase/dihydropyrimidinase family.</text>
</comment>
<dbReference type="PATRIC" id="fig|679936.5.peg.2417"/>
<dbReference type="SUPFAM" id="SSF51338">
    <property type="entry name" value="Composite domain of metallo-dependent hydrolases"/>
    <property type="match status" value="2"/>
</dbReference>
<dbReference type="InterPro" id="IPR006680">
    <property type="entry name" value="Amidohydro-rel"/>
</dbReference>
<dbReference type="InterPro" id="IPR011778">
    <property type="entry name" value="Hydantoinase/dihydroPyrase"/>
</dbReference>
<keyword evidence="4 7" id="KW-0378">Hydrolase</keyword>
<comment type="PTM">
    <text evidence="5">Carbamylation allows a single lysine to coordinate two divalent metal cations.</text>
</comment>
<dbReference type="NCBIfam" id="TIGR02033">
    <property type="entry name" value="D-hydantoinase"/>
    <property type="match status" value="1"/>
</dbReference>
<sequence>MMARTCLIRNAEVVTATDHYRADIYIKDGAIQAIGVDLSMAADRVIDATGLLALPGGIDAHTHFDMPFGGTTSSDDFLTGTRAAAFGGTTTIIDFAIQTRGHTAQEAFDTWLGKAEGKAVIDYGFHMILSEVTPHTLQEMQSMVDQGITSFKLFTAYPGVFMVDDGGIFQALQRAGEIGGLIAMHAENGSVIDVLVQQALARGQTAPKYHALTRPPEAEGEATHRVITLAKLAEAPLYIVHLSAFQALDEVTAARDRGQPVFAETCPQYLFLSYDNYEEPGFDGAKYVMSPPLRPKEHQEHLWRGLKTNDLQVVSTDHCPFCMKDQKILGQNNFAKIPNGAPGVETRMSLIYEGATKEGRLSLNRFVEITATAPAKLFGLFPKKGTIAVGSDADIVLFDPQGSTHWSAQTHHMRVDYNPYEGRTTPGAVRTVLSRGEVIIENEAFVGREGRGEFLKRATFKHP</sequence>
<gene>
    <name evidence="7" type="ordered locus">Sulac_2332</name>
</gene>
<dbReference type="GO" id="GO:0004157">
    <property type="term" value="F:dihydropyrimidinase activity"/>
    <property type="evidence" value="ECO:0007669"/>
    <property type="project" value="UniProtKB-EC"/>
</dbReference>
<proteinExistence type="inferred from homology"/>
<reference evidence="8" key="1">
    <citation type="submission" date="2011-12" db="EMBL/GenBank/DDBJ databases">
        <title>The complete genome of chromosome of Sulfobacillus acidophilus DSM 10332.</title>
        <authorList>
            <person name="Lucas S."/>
            <person name="Han J."/>
            <person name="Lapidus A."/>
            <person name="Bruce D."/>
            <person name="Goodwin L."/>
            <person name="Pitluck S."/>
            <person name="Peters L."/>
            <person name="Kyrpides N."/>
            <person name="Mavromatis K."/>
            <person name="Ivanova N."/>
            <person name="Mikhailova N."/>
            <person name="Chertkov O."/>
            <person name="Saunders E."/>
            <person name="Detter J.C."/>
            <person name="Tapia R."/>
            <person name="Han C."/>
            <person name="Land M."/>
            <person name="Hauser L."/>
            <person name="Markowitz V."/>
            <person name="Cheng J.-F."/>
            <person name="Hugenholtz P."/>
            <person name="Woyke T."/>
            <person name="Wu D."/>
            <person name="Pukall R."/>
            <person name="Gehrich-Schroeter G."/>
            <person name="Schneider S."/>
            <person name="Klenk H.-P."/>
            <person name="Eisen J.A."/>
        </authorList>
    </citation>
    <scope>NUCLEOTIDE SEQUENCE [LARGE SCALE GENOMIC DNA]</scope>
    <source>
        <strain evidence="8">ATCC 700253 / DSM 10332 / NAL</strain>
    </source>
</reference>
<keyword evidence="8" id="KW-1185">Reference proteome</keyword>
<dbReference type="SUPFAM" id="SSF51556">
    <property type="entry name" value="Metallo-dependent hydrolases"/>
    <property type="match status" value="1"/>
</dbReference>
<dbReference type="InterPro" id="IPR011059">
    <property type="entry name" value="Metal-dep_hydrolase_composite"/>
</dbReference>
<dbReference type="InterPro" id="IPR032466">
    <property type="entry name" value="Metal_Hydrolase"/>
</dbReference>
<dbReference type="KEGG" id="sap:Sulac_2332"/>
<dbReference type="CDD" id="cd01314">
    <property type="entry name" value="D-HYD"/>
    <property type="match status" value="1"/>
</dbReference>
<dbReference type="Gene3D" id="3.20.20.140">
    <property type="entry name" value="Metal-dependent hydrolases"/>
    <property type="match status" value="1"/>
</dbReference>
<dbReference type="GO" id="GO:0046872">
    <property type="term" value="F:metal ion binding"/>
    <property type="evidence" value="ECO:0007669"/>
    <property type="project" value="UniProtKB-KW"/>
</dbReference>
<evidence type="ECO:0000256" key="3">
    <source>
        <dbReference type="ARBA" id="ARBA00022723"/>
    </source>
</evidence>
<keyword evidence="3" id="KW-0479">Metal-binding</keyword>
<evidence type="ECO:0000256" key="5">
    <source>
        <dbReference type="PIRSR" id="PIRSR611778-50"/>
    </source>
</evidence>
<evidence type="ECO:0000313" key="8">
    <source>
        <dbReference type="Proteomes" id="UP000005439"/>
    </source>
</evidence>
<evidence type="ECO:0000256" key="2">
    <source>
        <dbReference type="ARBA" id="ARBA00008829"/>
    </source>
</evidence>
<name>G8TUS6_SULAD</name>
<dbReference type="EC" id="3.5.2.2" evidence="7"/>
<evidence type="ECO:0000259" key="6">
    <source>
        <dbReference type="Pfam" id="PF01979"/>
    </source>
</evidence>
<dbReference type="InterPro" id="IPR050378">
    <property type="entry name" value="Metallo-dep_Hydrolases_sf"/>
</dbReference>
<dbReference type="Proteomes" id="UP000005439">
    <property type="component" value="Chromosome"/>
</dbReference>
<dbReference type="GO" id="GO:0005829">
    <property type="term" value="C:cytosol"/>
    <property type="evidence" value="ECO:0007669"/>
    <property type="project" value="TreeGrafter"/>
</dbReference>